<dbReference type="OrthoDB" id="2795196at2759"/>
<feature type="region of interest" description="Disordered" evidence="1">
    <location>
        <begin position="1"/>
        <end position="54"/>
    </location>
</feature>
<name>A0A8E2J4M3_9APHY</name>
<evidence type="ECO:0000313" key="4">
    <source>
        <dbReference type="Proteomes" id="UP000250043"/>
    </source>
</evidence>
<evidence type="ECO:0000313" key="3">
    <source>
        <dbReference type="EMBL" id="OCH94493.1"/>
    </source>
</evidence>
<feature type="compositionally biased region" description="Low complexity" evidence="1">
    <location>
        <begin position="23"/>
        <end position="46"/>
    </location>
</feature>
<keyword evidence="4" id="KW-1185">Reference proteome</keyword>
<sequence length="123" mass="13391">MADRKPSSPPPAYTEFAEPHSHPAPSHSRAHLPAAPESTPPSASGPAPLPSVFPTHVPYGPTPIAQQAALLPYYDPRSPHAIAESESRARWRFIGAFMWAVIILALVGVATGYEVRTGIWYRW</sequence>
<accession>A0A8E2J4M3</accession>
<evidence type="ECO:0000256" key="2">
    <source>
        <dbReference type="SAM" id="Phobius"/>
    </source>
</evidence>
<proteinExistence type="predicted"/>
<evidence type="ECO:0008006" key="5">
    <source>
        <dbReference type="Google" id="ProtNLM"/>
    </source>
</evidence>
<dbReference type="AlphaFoldDB" id="A0A8E2J4M3"/>
<reference evidence="3 4" key="1">
    <citation type="submission" date="2016-07" db="EMBL/GenBank/DDBJ databases">
        <title>Draft genome of the white-rot fungus Obba rivulosa 3A-2.</title>
        <authorList>
            <consortium name="DOE Joint Genome Institute"/>
            <person name="Miettinen O."/>
            <person name="Riley R."/>
            <person name="Acob R."/>
            <person name="Barry K."/>
            <person name="Cullen D."/>
            <person name="De Vries R."/>
            <person name="Hainaut M."/>
            <person name="Hatakka A."/>
            <person name="Henrissat B."/>
            <person name="Hilden K."/>
            <person name="Kuo R."/>
            <person name="Labutti K."/>
            <person name="Lipzen A."/>
            <person name="Makela M.R."/>
            <person name="Sandor L."/>
            <person name="Spatafora J.W."/>
            <person name="Grigoriev I.V."/>
            <person name="Hibbett D.S."/>
        </authorList>
    </citation>
    <scope>NUCLEOTIDE SEQUENCE [LARGE SCALE GENOMIC DNA]</scope>
    <source>
        <strain evidence="3 4">3A-2</strain>
    </source>
</reference>
<keyword evidence="2" id="KW-0812">Transmembrane</keyword>
<evidence type="ECO:0000256" key="1">
    <source>
        <dbReference type="SAM" id="MobiDB-lite"/>
    </source>
</evidence>
<keyword evidence="2" id="KW-1133">Transmembrane helix</keyword>
<feature type="transmembrane region" description="Helical" evidence="2">
    <location>
        <begin position="93"/>
        <end position="113"/>
    </location>
</feature>
<organism evidence="3 4">
    <name type="scientific">Obba rivulosa</name>
    <dbReference type="NCBI Taxonomy" id="1052685"/>
    <lineage>
        <taxon>Eukaryota</taxon>
        <taxon>Fungi</taxon>
        <taxon>Dikarya</taxon>
        <taxon>Basidiomycota</taxon>
        <taxon>Agaricomycotina</taxon>
        <taxon>Agaricomycetes</taxon>
        <taxon>Polyporales</taxon>
        <taxon>Gelatoporiaceae</taxon>
        <taxon>Obba</taxon>
    </lineage>
</organism>
<protein>
    <recommendedName>
        <fullName evidence="5">Transmembrane protein</fullName>
    </recommendedName>
</protein>
<gene>
    <name evidence="3" type="ORF">OBBRIDRAFT_831735</name>
</gene>
<dbReference type="Proteomes" id="UP000250043">
    <property type="component" value="Unassembled WGS sequence"/>
</dbReference>
<keyword evidence="2" id="KW-0472">Membrane</keyword>
<dbReference type="EMBL" id="KV722343">
    <property type="protein sequence ID" value="OCH94493.1"/>
    <property type="molecule type" value="Genomic_DNA"/>
</dbReference>